<dbReference type="Gene3D" id="3.30.200.20">
    <property type="entry name" value="Phosphorylase Kinase, domain 1"/>
    <property type="match status" value="1"/>
</dbReference>
<sequence length="494" mass="56359">MQDKIEKITELFQQWNGQNPDSVDVLQQAGSERRYFRIWKEGRSVIGTYGANIKENESFFYFSAHFQQRQLPVANILAISADRACYLQEDFGNVSLINHLEEQGECAPVYALFKKSLAELARVQVLGDKGLDYDKCLTNKEFGKQAIMADLLYFKYYFLDALRKPYDKQALIDDFEALSTYLTHTDHKFFMMRDFQSRNIQVMEDGSVHFIDYQGGMKGAPQYDVASLLWQARANLSEGWKETLLKDYMDAVEPLLDRPLNRTAFVSQYNGYVLIRLLQVLGAYGFRGLFERKAHFLTSIPLALKNLRSFIQKNAMGISVPEFDKVLQLCIADEIIEQFTPVQATETTPLVVKVSSFSFKKGLPATDEENGGGFVFDCRGILNPGRIGSMKTKTGRDKEVIQYLEQQTKMPEFLHSVFDVVDITVADFIKRGFDSLMVSFGCTGGQHRSVYAADALNRHLKNKFKVKVELNHWVQDAKNWINEAVNNDPAQTAT</sequence>
<evidence type="ECO:0000259" key="1">
    <source>
        <dbReference type="Pfam" id="PF01636"/>
    </source>
</evidence>
<dbReference type="InterPro" id="IPR011009">
    <property type="entry name" value="Kinase-like_dom_sf"/>
</dbReference>
<dbReference type="EMBL" id="JAJNEC010000006">
    <property type="protein sequence ID" value="MCD2425158.1"/>
    <property type="molecule type" value="Genomic_DNA"/>
</dbReference>
<protein>
    <submittedName>
        <fullName evidence="3">Phosphotransferase</fullName>
    </submittedName>
</protein>
<dbReference type="Pfam" id="PF01636">
    <property type="entry name" value="APH"/>
    <property type="match status" value="1"/>
</dbReference>
<evidence type="ECO:0000313" key="4">
    <source>
        <dbReference type="Proteomes" id="UP001199816"/>
    </source>
</evidence>
<dbReference type="Proteomes" id="UP001199816">
    <property type="component" value="Unassembled WGS sequence"/>
</dbReference>
<accession>A0ABS8PVQ6</accession>
<dbReference type="PANTHER" id="PTHR30448">
    <property type="entry name" value="RNASE ADAPTER PROTEIN RAPZ"/>
    <property type="match status" value="1"/>
</dbReference>
<reference evidence="3 4" key="1">
    <citation type="submission" date="2021-11" db="EMBL/GenBank/DDBJ databases">
        <title>Genomic of Niabella pedocola.</title>
        <authorList>
            <person name="Wu T."/>
        </authorList>
    </citation>
    <scope>NUCLEOTIDE SEQUENCE [LARGE SCALE GENOMIC DNA]</scope>
    <source>
        <strain evidence="3 4">JCM 31011</strain>
    </source>
</reference>
<dbReference type="SUPFAM" id="SSF56112">
    <property type="entry name" value="Protein kinase-like (PK-like)"/>
    <property type="match status" value="1"/>
</dbReference>
<dbReference type="PANTHER" id="PTHR30448:SF0">
    <property type="entry name" value="RNASE ADAPTER PROTEIN RAPZ"/>
    <property type="match status" value="1"/>
</dbReference>
<feature type="domain" description="Aminoglycoside phosphotransferase" evidence="1">
    <location>
        <begin position="33"/>
        <end position="248"/>
    </location>
</feature>
<proteinExistence type="predicted"/>
<dbReference type="InterPro" id="IPR005337">
    <property type="entry name" value="RapZ-like"/>
</dbReference>
<keyword evidence="4" id="KW-1185">Reference proteome</keyword>
<dbReference type="InterPro" id="IPR002575">
    <property type="entry name" value="Aminoglycoside_PTrfase"/>
</dbReference>
<dbReference type="RefSeq" id="WP_231007586.1">
    <property type="nucleotide sequence ID" value="NZ_JAJNEC010000006.1"/>
</dbReference>
<name>A0ABS8PVQ6_9BACT</name>
<gene>
    <name evidence="3" type="ORF">LQ567_20400</name>
</gene>
<dbReference type="InterPro" id="IPR053931">
    <property type="entry name" value="RapZ_C"/>
</dbReference>
<organism evidence="3 4">
    <name type="scientific">Niabella pedocola</name>
    <dbReference type="NCBI Taxonomy" id="1752077"/>
    <lineage>
        <taxon>Bacteria</taxon>
        <taxon>Pseudomonadati</taxon>
        <taxon>Bacteroidota</taxon>
        <taxon>Chitinophagia</taxon>
        <taxon>Chitinophagales</taxon>
        <taxon>Chitinophagaceae</taxon>
        <taxon>Niabella</taxon>
    </lineage>
</organism>
<dbReference type="Pfam" id="PF22740">
    <property type="entry name" value="PapZ_C"/>
    <property type="match status" value="1"/>
</dbReference>
<evidence type="ECO:0000259" key="2">
    <source>
        <dbReference type="Pfam" id="PF22740"/>
    </source>
</evidence>
<evidence type="ECO:0000313" key="3">
    <source>
        <dbReference type="EMBL" id="MCD2425158.1"/>
    </source>
</evidence>
<comment type="caution">
    <text evidence="3">The sequence shown here is derived from an EMBL/GenBank/DDBJ whole genome shotgun (WGS) entry which is preliminary data.</text>
</comment>
<feature type="domain" description="RapZ C-terminal" evidence="2">
    <location>
        <begin position="351"/>
        <end position="472"/>
    </location>
</feature>
<dbReference type="Gene3D" id="3.90.1200.10">
    <property type="match status" value="1"/>
</dbReference>